<gene>
    <name evidence="2" type="ORF">MAE02_67070</name>
</gene>
<reference evidence="2 3" key="1">
    <citation type="submission" date="2019-07" db="EMBL/GenBank/DDBJ databases">
        <title>Whole genome shotgun sequence of Microvirga aerophila NBRC 106136.</title>
        <authorList>
            <person name="Hosoyama A."/>
            <person name="Uohara A."/>
            <person name="Ohji S."/>
            <person name="Ichikawa N."/>
        </authorList>
    </citation>
    <scope>NUCLEOTIDE SEQUENCE [LARGE SCALE GENOMIC DNA]</scope>
    <source>
        <strain evidence="2 3">NBRC 106136</strain>
    </source>
</reference>
<evidence type="ECO:0000313" key="2">
    <source>
        <dbReference type="EMBL" id="GEO19011.1"/>
    </source>
</evidence>
<feature type="transmembrane region" description="Helical" evidence="1">
    <location>
        <begin position="60"/>
        <end position="80"/>
    </location>
</feature>
<evidence type="ECO:0000313" key="3">
    <source>
        <dbReference type="Proteomes" id="UP000321085"/>
    </source>
</evidence>
<keyword evidence="1" id="KW-0812">Transmembrane</keyword>
<keyword evidence="1" id="KW-1133">Transmembrane helix</keyword>
<proteinExistence type="predicted"/>
<dbReference type="AlphaFoldDB" id="A0A512C469"/>
<keyword evidence="3" id="KW-1185">Reference proteome</keyword>
<name>A0A512C469_9HYPH</name>
<dbReference type="EMBL" id="BJYU01000294">
    <property type="protein sequence ID" value="GEO19011.1"/>
    <property type="molecule type" value="Genomic_DNA"/>
</dbReference>
<dbReference type="RefSeq" id="WP_114188224.1">
    <property type="nucleotide sequence ID" value="NZ_BJYU01000294.1"/>
</dbReference>
<sequence length="83" mass="9265">MLGWELVQSDAQVLLKAGGFHGLLIGSDWRLVLALYIGVVITLLVLSTRIPLEDRLGLRVVFIAAFGWPLAVPVIIWKVWSKR</sequence>
<organism evidence="2 3">
    <name type="scientific">Microvirga aerophila</name>
    <dbReference type="NCBI Taxonomy" id="670291"/>
    <lineage>
        <taxon>Bacteria</taxon>
        <taxon>Pseudomonadati</taxon>
        <taxon>Pseudomonadota</taxon>
        <taxon>Alphaproteobacteria</taxon>
        <taxon>Hyphomicrobiales</taxon>
        <taxon>Methylobacteriaceae</taxon>
        <taxon>Microvirga</taxon>
    </lineage>
</organism>
<keyword evidence="1" id="KW-0472">Membrane</keyword>
<protein>
    <submittedName>
        <fullName evidence="2">Uncharacterized protein</fullName>
    </submittedName>
</protein>
<comment type="caution">
    <text evidence="2">The sequence shown here is derived from an EMBL/GenBank/DDBJ whole genome shotgun (WGS) entry which is preliminary data.</text>
</comment>
<feature type="transmembrane region" description="Helical" evidence="1">
    <location>
        <begin position="29"/>
        <end position="48"/>
    </location>
</feature>
<evidence type="ECO:0000256" key="1">
    <source>
        <dbReference type="SAM" id="Phobius"/>
    </source>
</evidence>
<dbReference type="Proteomes" id="UP000321085">
    <property type="component" value="Unassembled WGS sequence"/>
</dbReference>
<accession>A0A512C469</accession>